<evidence type="ECO:0000259" key="12">
    <source>
        <dbReference type="PROSITE" id="PS51371"/>
    </source>
</evidence>
<keyword evidence="7" id="KW-0869">Chloride channel</keyword>
<dbReference type="InterPro" id="IPR014743">
    <property type="entry name" value="Cl-channel_core"/>
</dbReference>
<dbReference type="eggNOG" id="COG0038">
    <property type="taxonomic scope" value="Bacteria"/>
</dbReference>
<evidence type="ECO:0000256" key="4">
    <source>
        <dbReference type="ARBA" id="ARBA00022989"/>
    </source>
</evidence>
<dbReference type="InterPro" id="IPR050368">
    <property type="entry name" value="ClC-type_chloride_channel"/>
</dbReference>
<feature type="domain" description="CBS" evidence="12">
    <location>
        <begin position="540"/>
        <end position="599"/>
    </location>
</feature>
<dbReference type="PATRIC" id="fig|1121451.3.peg.3345"/>
<evidence type="ECO:0000256" key="6">
    <source>
        <dbReference type="ARBA" id="ARBA00023136"/>
    </source>
</evidence>
<keyword evidence="14" id="KW-1185">Reference proteome</keyword>
<dbReference type="InterPro" id="IPR001807">
    <property type="entry name" value="ClC"/>
</dbReference>
<keyword evidence="6 11" id="KW-0472">Membrane</keyword>
<reference evidence="13 14" key="1">
    <citation type="submission" date="2012-10" db="EMBL/GenBank/DDBJ databases">
        <authorList>
            <person name="Genoscope - CEA"/>
        </authorList>
    </citation>
    <scope>NUCLEOTIDE SEQUENCE [LARGE SCALE GENOMIC DNA]</scope>
    <source>
        <strain evidence="14">AM13 / DSM 14728</strain>
    </source>
</reference>
<organism evidence="13 14">
    <name type="scientific">Maridesulfovibrio hydrothermalis AM13 = DSM 14728</name>
    <dbReference type="NCBI Taxonomy" id="1121451"/>
    <lineage>
        <taxon>Bacteria</taxon>
        <taxon>Pseudomonadati</taxon>
        <taxon>Thermodesulfobacteriota</taxon>
        <taxon>Desulfovibrionia</taxon>
        <taxon>Desulfovibrionales</taxon>
        <taxon>Desulfovibrionaceae</taxon>
        <taxon>Maridesulfovibrio</taxon>
    </lineage>
</organism>
<evidence type="ECO:0000313" key="14">
    <source>
        <dbReference type="Proteomes" id="UP000010808"/>
    </source>
</evidence>
<proteinExistence type="predicted"/>
<feature type="transmembrane region" description="Helical" evidence="11">
    <location>
        <begin position="25"/>
        <end position="47"/>
    </location>
</feature>
<keyword evidence="2" id="KW-0813">Transport</keyword>
<dbReference type="PANTHER" id="PTHR43427">
    <property type="entry name" value="CHLORIDE CHANNEL PROTEIN CLC-E"/>
    <property type="match status" value="1"/>
</dbReference>
<dbReference type="Gene3D" id="3.10.580.10">
    <property type="entry name" value="CBS-domain"/>
    <property type="match status" value="1"/>
</dbReference>
<evidence type="ECO:0000256" key="2">
    <source>
        <dbReference type="ARBA" id="ARBA00022448"/>
    </source>
</evidence>
<dbReference type="GO" id="GO:0034707">
    <property type="term" value="C:chloride channel complex"/>
    <property type="evidence" value="ECO:0007669"/>
    <property type="project" value="UniProtKB-KW"/>
</dbReference>
<keyword evidence="5" id="KW-0406">Ion transport</keyword>
<accession>L0RF71</accession>
<protein>
    <submittedName>
        <fullName evidence="13">Chloride channel core</fullName>
    </submittedName>
</protein>
<dbReference type="PROSITE" id="PS51371">
    <property type="entry name" value="CBS"/>
    <property type="match status" value="2"/>
</dbReference>
<evidence type="ECO:0000256" key="1">
    <source>
        <dbReference type="ARBA" id="ARBA00004141"/>
    </source>
</evidence>
<evidence type="ECO:0000256" key="3">
    <source>
        <dbReference type="ARBA" id="ARBA00022692"/>
    </source>
</evidence>
<dbReference type="Proteomes" id="UP000010808">
    <property type="component" value="Chromosome"/>
</dbReference>
<feature type="transmembrane region" description="Helical" evidence="11">
    <location>
        <begin position="324"/>
        <end position="345"/>
    </location>
</feature>
<evidence type="ECO:0000256" key="11">
    <source>
        <dbReference type="SAM" id="Phobius"/>
    </source>
</evidence>
<dbReference type="EMBL" id="FO203522">
    <property type="protein sequence ID" value="CCO25408.1"/>
    <property type="molecule type" value="Genomic_DNA"/>
</dbReference>
<keyword evidence="3 11" id="KW-0812">Transmembrane</keyword>
<feature type="transmembrane region" description="Helical" evidence="11">
    <location>
        <begin position="255"/>
        <end position="273"/>
    </location>
</feature>
<dbReference type="HOGENOM" id="CLU_015263_5_3_7"/>
<keyword evidence="10" id="KW-0129">CBS domain</keyword>
<dbReference type="STRING" id="1121451.DESAM_23141"/>
<dbReference type="CDD" id="cd00400">
    <property type="entry name" value="Voltage_gated_ClC"/>
    <property type="match status" value="1"/>
</dbReference>
<feature type="domain" description="CBS" evidence="12">
    <location>
        <begin position="475"/>
        <end position="534"/>
    </location>
</feature>
<evidence type="ECO:0000256" key="7">
    <source>
        <dbReference type="ARBA" id="ARBA00023173"/>
    </source>
</evidence>
<dbReference type="InterPro" id="IPR000644">
    <property type="entry name" value="CBS_dom"/>
</dbReference>
<keyword evidence="8" id="KW-0868">Chloride</keyword>
<dbReference type="Pfam" id="PF00654">
    <property type="entry name" value="Voltage_CLC"/>
    <property type="match status" value="1"/>
</dbReference>
<dbReference type="InterPro" id="IPR046342">
    <property type="entry name" value="CBS_dom_sf"/>
</dbReference>
<feature type="transmembrane region" description="Helical" evidence="11">
    <location>
        <begin position="389"/>
        <end position="408"/>
    </location>
</feature>
<dbReference type="SUPFAM" id="SSF54631">
    <property type="entry name" value="CBS-domain pair"/>
    <property type="match status" value="1"/>
</dbReference>
<dbReference type="KEGG" id="dhy:DESAM_23141"/>
<dbReference type="SUPFAM" id="SSF81340">
    <property type="entry name" value="Clc chloride channel"/>
    <property type="match status" value="1"/>
</dbReference>
<evidence type="ECO:0000256" key="9">
    <source>
        <dbReference type="ARBA" id="ARBA00023303"/>
    </source>
</evidence>
<feature type="transmembrane region" description="Helical" evidence="11">
    <location>
        <begin position="293"/>
        <end position="312"/>
    </location>
</feature>
<dbReference type="RefSeq" id="WP_015338005.1">
    <property type="nucleotide sequence ID" value="NC_020055.1"/>
</dbReference>
<dbReference type="FunFam" id="1.10.3080.10:FF:000018">
    <property type="entry name" value="Chloride transporter, ClC family"/>
    <property type="match status" value="1"/>
</dbReference>
<evidence type="ECO:0000256" key="5">
    <source>
        <dbReference type="ARBA" id="ARBA00023065"/>
    </source>
</evidence>
<dbReference type="eggNOG" id="COG0517">
    <property type="taxonomic scope" value="Bacteria"/>
</dbReference>
<dbReference type="Gene3D" id="1.10.3080.10">
    <property type="entry name" value="Clc chloride channel"/>
    <property type="match status" value="1"/>
</dbReference>
<dbReference type="SMART" id="SM00116">
    <property type="entry name" value="CBS"/>
    <property type="match status" value="2"/>
</dbReference>
<evidence type="ECO:0000313" key="13">
    <source>
        <dbReference type="EMBL" id="CCO25408.1"/>
    </source>
</evidence>
<sequence>MSPFLKLKMWTDLVRSYRNVNAFRWLLLGVLVGLISGVVAVMFFAAVEFGKFIFLNQLAGLSLPAPAGEEIFHGTPGQLRPWVIPVCTTLVGLTTGWLVNKYIPETIHGGTDGTDATIKCFHQGSGLMRPIVPVIKGITSIFTIATGGSAGREGPITQMGAGIGSWLAQRLKLSAKERRILLLAGAAGGLGAIFRAPLGGALTAIEVIYREDFESEAILPSVISSVVSYSLFTLFYGTEPIFGIPRFVFHDPKELIFYIALAIACTLAGWMYIRTFRFIKYSVFYRIKDRAGLMWATGLGGLMMGLMGMFFPQVLSGGYGWLEMAILGEIPIMMMITIVVGKSIATSMTIGSGMSGGMFAPALFVGGMTGGIVGQVAGKYYPDIVTQPGGYVLVGMAAFFAGVAKAPIGPLIMVCELTQGYGLLAPLMLASALCIVLGRSFSLYEHQVESKFDSPAHIEDKTINILEGLHVDTHYKPGRVTTLEEGTTLKALTDIIANTNELYFPVKNDEGSITGILTIQNVRNHLFNPDLFDLILTKDLATKPATLKEDDDLYTALLKFVDTDYGQIPVVTEEDPNKIIGIINRENVFKAYAKAIKALREESQEETA</sequence>
<dbReference type="AlphaFoldDB" id="L0RF71"/>
<evidence type="ECO:0000256" key="8">
    <source>
        <dbReference type="ARBA" id="ARBA00023214"/>
    </source>
</evidence>
<feature type="transmembrane region" description="Helical" evidence="11">
    <location>
        <begin position="217"/>
        <end position="235"/>
    </location>
</feature>
<comment type="subcellular location">
    <subcellularLocation>
        <location evidence="1">Membrane</location>
        <topology evidence="1">Multi-pass membrane protein</topology>
    </subcellularLocation>
</comment>
<keyword evidence="4 11" id="KW-1133">Transmembrane helix</keyword>
<dbReference type="PRINTS" id="PR00762">
    <property type="entry name" value="CLCHANNEL"/>
</dbReference>
<feature type="transmembrane region" description="Helical" evidence="11">
    <location>
        <begin position="420"/>
        <end position="441"/>
    </location>
</feature>
<dbReference type="OrthoDB" id="9767361at2"/>
<dbReference type="GO" id="GO:0005254">
    <property type="term" value="F:chloride channel activity"/>
    <property type="evidence" value="ECO:0007669"/>
    <property type="project" value="UniProtKB-KW"/>
</dbReference>
<keyword evidence="9" id="KW-0407">Ion channel</keyword>
<dbReference type="Pfam" id="PF00571">
    <property type="entry name" value="CBS"/>
    <property type="match status" value="1"/>
</dbReference>
<dbReference type="CDD" id="cd04613">
    <property type="entry name" value="CBS_pair_voltage-gated_CLC_bac"/>
    <property type="match status" value="1"/>
</dbReference>
<feature type="transmembrane region" description="Helical" evidence="11">
    <location>
        <begin position="357"/>
        <end position="377"/>
    </location>
</feature>
<dbReference type="PANTHER" id="PTHR43427:SF6">
    <property type="entry name" value="CHLORIDE CHANNEL PROTEIN CLC-E"/>
    <property type="match status" value="1"/>
</dbReference>
<name>L0RF71_9BACT</name>
<evidence type="ECO:0000256" key="10">
    <source>
        <dbReference type="PROSITE-ProRule" id="PRU00703"/>
    </source>
</evidence>
<feature type="transmembrane region" description="Helical" evidence="11">
    <location>
        <begin position="180"/>
        <end position="205"/>
    </location>
</feature>
<gene>
    <name evidence="13" type="ORF">DESAM_23141</name>
</gene>